<dbReference type="SUPFAM" id="SSF144083">
    <property type="entry name" value="Magnesium transport protein CorA, transmembrane region"/>
    <property type="match status" value="1"/>
</dbReference>
<keyword evidence="5" id="KW-0997">Cell inner membrane</keyword>
<dbReference type="GO" id="GO:0050897">
    <property type="term" value="F:cobalt ion binding"/>
    <property type="evidence" value="ECO:0007669"/>
    <property type="project" value="TreeGrafter"/>
</dbReference>
<keyword evidence="8 11" id="KW-1133">Transmembrane helix</keyword>
<dbReference type="EMBL" id="JACIEC010000001">
    <property type="protein sequence ID" value="MBB4143000.1"/>
    <property type="molecule type" value="Genomic_DNA"/>
</dbReference>
<evidence type="ECO:0000256" key="9">
    <source>
        <dbReference type="ARBA" id="ARBA00023065"/>
    </source>
</evidence>
<feature type="transmembrane region" description="Helical" evidence="11">
    <location>
        <begin position="274"/>
        <end position="295"/>
    </location>
</feature>
<dbReference type="SUPFAM" id="SSF143865">
    <property type="entry name" value="CorA soluble domain-like"/>
    <property type="match status" value="1"/>
</dbReference>
<evidence type="ECO:0000256" key="3">
    <source>
        <dbReference type="ARBA" id="ARBA00022448"/>
    </source>
</evidence>
<evidence type="ECO:0000256" key="6">
    <source>
        <dbReference type="ARBA" id="ARBA00022692"/>
    </source>
</evidence>
<name>A0A7W6LEP5_9HYPH</name>
<evidence type="ECO:0000256" key="11">
    <source>
        <dbReference type="SAM" id="Phobius"/>
    </source>
</evidence>
<feature type="transmembrane region" description="Helical" evidence="11">
    <location>
        <begin position="307"/>
        <end position="328"/>
    </location>
</feature>
<organism evidence="12 13">
    <name type="scientific">Rhizobium rhizoryzae</name>
    <dbReference type="NCBI Taxonomy" id="451876"/>
    <lineage>
        <taxon>Bacteria</taxon>
        <taxon>Pseudomonadati</taxon>
        <taxon>Pseudomonadota</taxon>
        <taxon>Alphaproteobacteria</taxon>
        <taxon>Hyphomicrobiales</taxon>
        <taxon>Rhizobiaceae</taxon>
        <taxon>Rhizobium/Agrobacterium group</taxon>
        <taxon>Rhizobium</taxon>
    </lineage>
</organism>
<dbReference type="GO" id="GO:0015095">
    <property type="term" value="F:magnesium ion transmembrane transporter activity"/>
    <property type="evidence" value="ECO:0007669"/>
    <property type="project" value="TreeGrafter"/>
</dbReference>
<dbReference type="PANTHER" id="PTHR46494">
    <property type="entry name" value="CORA FAMILY METAL ION TRANSPORTER (EUROFUNG)"/>
    <property type="match status" value="1"/>
</dbReference>
<dbReference type="CDD" id="cd12834">
    <property type="entry name" value="ZntB_u1"/>
    <property type="match status" value="1"/>
</dbReference>
<keyword evidence="4" id="KW-1003">Cell membrane</keyword>
<evidence type="ECO:0000313" key="13">
    <source>
        <dbReference type="Proteomes" id="UP000519897"/>
    </source>
</evidence>
<dbReference type="Gene3D" id="3.30.460.20">
    <property type="entry name" value="CorA soluble domain-like"/>
    <property type="match status" value="1"/>
</dbReference>
<comment type="similarity">
    <text evidence="2">Belongs to the CorA metal ion transporter (MIT) (TC 1.A.35) family.</text>
</comment>
<keyword evidence="10 11" id="KW-0472">Membrane</keyword>
<keyword evidence="13" id="KW-1185">Reference proteome</keyword>
<keyword evidence="9" id="KW-0406">Ion transport</keyword>
<evidence type="ECO:0000256" key="10">
    <source>
        <dbReference type="ARBA" id="ARBA00023136"/>
    </source>
</evidence>
<dbReference type="GO" id="GO:0015087">
    <property type="term" value="F:cobalt ion transmembrane transporter activity"/>
    <property type="evidence" value="ECO:0007669"/>
    <property type="project" value="TreeGrafter"/>
</dbReference>
<dbReference type="GO" id="GO:0000287">
    <property type="term" value="F:magnesium ion binding"/>
    <property type="evidence" value="ECO:0007669"/>
    <property type="project" value="TreeGrafter"/>
</dbReference>
<reference evidence="12 13" key="1">
    <citation type="submission" date="2020-08" db="EMBL/GenBank/DDBJ databases">
        <title>Genomic Encyclopedia of Type Strains, Phase IV (KMG-IV): sequencing the most valuable type-strain genomes for metagenomic binning, comparative biology and taxonomic classification.</title>
        <authorList>
            <person name="Goeker M."/>
        </authorList>
    </citation>
    <scope>NUCLEOTIDE SEQUENCE [LARGE SCALE GENOMIC DNA]</scope>
    <source>
        <strain evidence="12 13">DSM 29514</strain>
    </source>
</reference>
<comment type="subcellular location">
    <subcellularLocation>
        <location evidence="1">Cell membrane</location>
        <topology evidence="1">Multi-pass membrane protein</topology>
    </subcellularLocation>
</comment>
<dbReference type="InterPro" id="IPR002523">
    <property type="entry name" value="MgTranspt_CorA/ZnTranspt_ZntB"/>
</dbReference>
<dbReference type="Pfam" id="PF01544">
    <property type="entry name" value="CorA"/>
    <property type="match status" value="1"/>
</dbReference>
<evidence type="ECO:0000256" key="1">
    <source>
        <dbReference type="ARBA" id="ARBA00004651"/>
    </source>
</evidence>
<dbReference type="InterPro" id="IPR045861">
    <property type="entry name" value="CorA_cytoplasmic_dom"/>
</dbReference>
<dbReference type="InterPro" id="IPR045863">
    <property type="entry name" value="CorA_TM1_TM2"/>
</dbReference>
<evidence type="ECO:0000256" key="2">
    <source>
        <dbReference type="ARBA" id="ARBA00009765"/>
    </source>
</evidence>
<evidence type="ECO:0000256" key="4">
    <source>
        <dbReference type="ARBA" id="ARBA00022475"/>
    </source>
</evidence>
<evidence type="ECO:0000313" key="12">
    <source>
        <dbReference type="EMBL" id="MBB4143000.1"/>
    </source>
</evidence>
<evidence type="ECO:0000256" key="8">
    <source>
        <dbReference type="ARBA" id="ARBA00022989"/>
    </source>
</evidence>
<proteinExistence type="inferred from homology"/>
<keyword evidence="3" id="KW-0813">Transport</keyword>
<protein>
    <submittedName>
        <fullName evidence="12">Zinc transporter</fullName>
    </submittedName>
</protein>
<dbReference type="PANTHER" id="PTHR46494:SF3">
    <property type="entry name" value="ZINC TRANSPORT PROTEIN ZNTB"/>
    <property type="match status" value="1"/>
</dbReference>
<dbReference type="Gene3D" id="1.20.58.340">
    <property type="entry name" value="Magnesium transport protein CorA, transmembrane region"/>
    <property type="match status" value="2"/>
</dbReference>
<evidence type="ECO:0000256" key="7">
    <source>
        <dbReference type="ARBA" id="ARBA00022833"/>
    </source>
</evidence>
<sequence length="334" mass="38181">MTINLSGPTIPGIVWAYRCHGEERSCTRLPPDATHDQIMLPFDGFVWLHLSLADQRVPAFLESLGTVPADVVAALTTHETHASITLDEQKIYGTLVDFQREFDSETRDIGWLHYAVVDRMIITTRLQPLRSIDRVRASLEKNPGRCRQPIDIFELIVIEFQRTLISLVMELTEELNQIEDIVYDVDARDERRRLAPVRRTIVRLHRHLRTILTLMRRASASDDDEMPPGFDDTASRLMARLESVDYDVYALQERARLLHEEIDSKLSSETNRHLYILSLMTAFLLPPSLVTGFFGMNTSDLPFAHGVGGTTLAFGFIVLSVLCAWWILRRARIL</sequence>
<keyword evidence="6 11" id="KW-0812">Transmembrane</keyword>
<evidence type="ECO:0000256" key="5">
    <source>
        <dbReference type="ARBA" id="ARBA00022519"/>
    </source>
</evidence>
<gene>
    <name evidence="12" type="ORF">GGQ72_001499</name>
</gene>
<dbReference type="Proteomes" id="UP000519897">
    <property type="component" value="Unassembled WGS sequence"/>
</dbReference>
<keyword evidence="7" id="KW-0862">Zinc</keyword>
<accession>A0A7W6LEP5</accession>
<dbReference type="AlphaFoldDB" id="A0A7W6LEP5"/>
<dbReference type="GO" id="GO:0005886">
    <property type="term" value="C:plasma membrane"/>
    <property type="evidence" value="ECO:0007669"/>
    <property type="project" value="UniProtKB-SubCell"/>
</dbReference>
<comment type="caution">
    <text evidence="12">The sequence shown here is derived from an EMBL/GenBank/DDBJ whole genome shotgun (WGS) entry which is preliminary data.</text>
</comment>